<keyword evidence="4" id="KW-1185">Reference proteome</keyword>
<comment type="caution">
    <text evidence="3">The sequence shown here is derived from an EMBL/GenBank/DDBJ whole genome shotgun (WGS) entry which is preliminary data.</text>
</comment>
<keyword evidence="2" id="KW-1133">Transmembrane helix</keyword>
<evidence type="ECO:0000313" key="3">
    <source>
        <dbReference type="EMBL" id="TQN37460.1"/>
    </source>
</evidence>
<dbReference type="Pfam" id="PF14030">
    <property type="entry name" value="DUF4245"/>
    <property type="match status" value="1"/>
</dbReference>
<reference evidence="3 4" key="1">
    <citation type="submission" date="2019-06" db="EMBL/GenBank/DDBJ databases">
        <title>Sequencing the genomes of 1000 actinobacteria strains.</title>
        <authorList>
            <person name="Klenk H.-P."/>
        </authorList>
    </citation>
    <scope>NUCLEOTIDE SEQUENCE [LARGE SCALE GENOMIC DNA]</scope>
    <source>
        <strain evidence="3 4">DSM 46837</strain>
    </source>
</reference>
<feature type="compositionally biased region" description="Basic and acidic residues" evidence="1">
    <location>
        <begin position="1"/>
        <end position="11"/>
    </location>
</feature>
<name>A0A543P0F9_9ACTN</name>
<protein>
    <submittedName>
        <fullName evidence="3">Uncharacterized protein DUF4245</fullName>
    </submittedName>
</protein>
<evidence type="ECO:0000313" key="4">
    <source>
        <dbReference type="Proteomes" id="UP000319865"/>
    </source>
</evidence>
<evidence type="ECO:0000256" key="2">
    <source>
        <dbReference type="SAM" id="Phobius"/>
    </source>
</evidence>
<organism evidence="3 4">
    <name type="scientific">Blastococcus colisei</name>
    <dbReference type="NCBI Taxonomy" id="1564162"/>
    <lineage>
        <taxon>Bacteria</taxon>
        <taxon>Bacillati</taxon>
        <taxon>Actinomycetota</taxon>
        <taxon>Actinomycetes</taxon>
        <taxon>Geodermatophilales</taxon>
        <taxon>Geodermatophilaceae</taxon>
        <taxon>Blastococcus</taxon>
    </lineage>
</organism>
<sequence>MGGEAEERCCDPRCMTGAGPTSEHAPDPAEPATPPVSPAVERANRMNAANMVRSLLPLVVICLLIVGWQAFRSSPDVGVRTVDPSSAVQLAAARAGYELLVPTGLDEGYRPTSARTDAGDAGEGDPVTLQIGYLTPEEEFAGFVVSDDRAADPVAAVLDGAEEQGTVELAGRSWARSTTVDGETALWREADGVTVLVSGSASDEELQVMAESVAPYTG</sequence>
<dbReference type="Proteomes" id="UP000319865">
    <property type="component" value="Unassembled WGS sequence"/>
</dbReference>
<dbReference type="InterPro" id="IPR025339">
    <property type="entry name" value="DUF4245"/>
</dbReference>
<gene>
    <name evidence="3" type="ORF">FHU33_4112</name>
</gene>
<proteinExistence type="predicted"/>
<feature type="region of interest" description="Disordered" evidence="1">
    <location>
        <begin position="1"/>
        <end position="38"/>
    </location>
</feature>
<feature type="transmembrane region" description="Helical" evidence="2">
    <location>
        <begin position="52"/>
        <end position="71"/>
    </location>
</feature>
<dbReference type="EMBL" id="VFQE01000002">
    <property type="protein sequence ID" value="TQN37460.1"/>
    <property type="molecule type" value="Genomic_DNA"/>
</dbReference>
<accession>A0A543P0F9</accession>
<keyword evidence="2" id="KW-0812">Transmembrane</keyword>
<evidence type="ECO:0000256" key="1">
    <source>
        <dbReference type="SAM" id="MobiDB-lite"/>
    </source>
</evidence>
<keyword evidence="2" id="KW-0472">Membrane</keyword>
<feature type="compositionally biased region" description="Pro residues" evidence="1">
    <location>
        <begin position="28"/>
        <end position="37"/>
    </location>
</feature>
<dbReference type="AlphaFoldDB" id="A0A543P0F9"/>